<feature type="domain" description="GH18" evidence="4">
    <location>
        <begin position="79"/>
        <end position="392"/>
    </location>
</feature>
<feature type="signal peptide" evidence="3">
    <location>
        <begin position="1"/>
        <end position="19"/>
    </location>
</feature>
<dbReference type="Gene3D" id="3.20.20.80">
    <property type="entry name" value="Glycosidases"/>
    <property type="match status" value="1"/>
</dbReference>
<keyword evidence="5" id="KW-1185">Reference proteome</keyword>
<evidence type="ECO:0000259" key="4">
    <source>
        <dbReference type="PROSITE" id="PS51910"/>
    </source>
</evidence>
<evidence type="ECO:0000313" key="7">
    <source>
        <dbReference type="RefSeq" id="XP_022255480.1"/>
    </source>
</evidence>
<dbReference type="PANTHER" id="PTHR46066">
    <property type="entry name" value="CHITINASE DOMAIN-CONTAINING PROTEIN 1 FAMILY MEMBER"/>
    <property type="match status" value="1"/>
</dbReference>
<sequence>MQLTIFAAVLVSCFLYLNATLSKSSREEKKTKVKVDGALPSVKTVVERDLVTQNVKSKDILKEHKAFSVPKATESQFVGAVIAYVTPWNSHGYDIAKLFGAKFTYVSPVWLQLKPKPEGGYRIEGQHDIDKGWISEVRKTNKKVKIVPRVIFESWTYTSLSKLFTSVNSQLEVSQLLVDFGKVSGFDGYVVELWSMLGGQMKEELSSFLEFFGTTMRNNFMDFILVIPPPLYHRNKPGMFTHEDFVRLAPFVTAFSLMTYDYSNPERPGPNSPVPWMKKCVEHLVPNKNSADRKKILLGLNFYGYDYTSVGGGPIIGSQFLEVLEKYNPKLQWDNSSQEHFMQYRAEENDRHTLFYPTLYSIDVRLHLAQELGTGVSIWEVGQGLDYFYDLL</sequence>
<accession>A0ABM1BRE8</accession>
<gene>
    <name evidence="6 7" type="primary">LOC106471160</name>
</gene>
<keyword evidence="3" id="KW-0732">Signal</keyword>
<evidence type="ECO:0000256" key="2">
    <source>
        <dbReference type="ARBA" id="ARBA00040976"/>
    </source>
</evidence>
<dbReference type="Gene3D" id="3.10.50.10">
    <property type="match status" value="1"/>
</dbReference>
<dbReference type="Pfam" id="PF00704">
    <property type="entry name" value="Glyco_hydro_18"/>
    <property type="match status" value="1"/>
</dbReference>
<dbReference type="InterPro" id="IPR001223">
    <property type="entry name" value="Glyco_hydro18_cat"/>
</dbReference>
<dbReference type="InterPro" id="IPR017853">
    <property type="entry name" value="GH"/>
</dbReference>
<reference evidence="6 7" key="1">
    <citation type="submission" date="2025-05" db="UniProtKB">
        <authorList>
            <consortium name="RefSeq"/>
        </authorList>
    </citation>
    <scope>IDENTIFICATION</scope>
    <source>
        <tissue evidence="6 7">Muscle</tissue>
    </source>
</reference>
<feature type="chain" id="PRO_5045022039" description="Chitinase domain-containing protein 1" evidence="3">
    <location>
        <begin position="20"/>
        <end position="392"/>
    </location>
</feature>
<evidence type="ECO:0000313" key="5">
    <source>
        <dbReference type="Proteomes" id="UP000694941"/>
    </source>
</evidence>
<dbReference type="PANTHER" id="PTHR46066:SF2">
    <property type="entry name" value="CHITINASE DOMAIN-CONTAINING PROTEIN 1"/>
    <property type="match status" value="1"/>
</dbReference>
<dbReference type="RefSeq" id="XP_013787202.1">
    <property type="nucleotide sequence ID" value="XM_013931748.2"/>
</dbReference>
<evidence type="ECO:0000256" key="1">
    <source>
        <dbReference type="ARBA" id="ARBA00009336"/>
    </source>
</evidence>
<dbReference type="InterPro" id="IPR011583">
    <property type="entry name" value="Chitinase_II/V-like_cat"/>
</dbReference>
<dbReference type="GeneID" id="106471160"/>
<dbReference type="SUPFAM" id="SSF51445">
    <property type="entry name" value="(Trans)glycosidases"/>
    <property type="match status" value="1"/>
</dbReference>
<evidence type="ECO:0000256" key="3">
    <source>
        <dbReference type="SAM" id="SignalP"/>
    </source>
</evidence>
<protein>
    <recommendedName>
        <fullName evidence="2">Chitinase domain-containing protein 1</fullName>
    </recommendedName>
</protein>
<dbReference type="PROSITE" id="PS51910">
    <property type="entry name" value="GH18_2"/>
    <property type="match status" value="1"/>
</dbReference>
<proteinExistence type="inferred from homology"/>
<comment type="similarity">
    <text evidence="1">Belongs to the glycosyl hydrolase 18 family.</text>
</comment>
<dbReference type="CDD" id="cd02876">
    <property type="entry name" value="GH18_SI-CLP"/>
    <property type="match status" value="1"/>
</dbReference>
<organism evidence="5 6">
    <name type="scientific">Limulus polyphemus</name>
    <name type="common">Atlantic horseshoe crab</name>
    <dbReference type="NCBI Taxonomy" id="6850"/>
    <lineage>
        <taxon>Eukaryota</taxon>
        <taxon>Metazoa</taxon>
        <taxon>Ecdysozoa</taxon>
        <taxon>Arthropoda</taxon>
        <taxon>Chelicerata</taxon>
        <taxon>Merostomata</taxon>
        <taxon>Xiphosura</taxon>
        <taxon>Limulidae</taxon>
        <taxon>Limulus</taxon>
    </lineage>
</organism>
<name>A0ABM1BRE8_LIMPO</name>
<dbReference type="Proteomes" id="UP000694941">
    <property type="component" value="Unplaced"/>
</dbReference>
<evidence type="ECO:0000313" key="6">
    <source>
        <dbReference type="RefSeq" id="XP_013787202.1"/>
    </source>
</evidence>
<dbReference type="SMART" id="SM00636">
    <property type="entry name" value="Glyco_18"/>
    <property type="match status" value="1"/>
</dbReference>
<dbReference type="RefSeq" id="XP_022255480.1">
    <property type="nucleotide sequence ID" value="XM_022399772.1"/>
</dbReference>
<dbReference type="InterPro" id="IPR029070">
    <property type="entry name" value="Chitinase_insertion_sf"/>
</dbReference>